<dbReference type="EMBL" id="SMLL01000005">
    <property type="protein sequence ID" value="TFY98772.1"/>
    <property type="molecule type" value="Genomic_DNA"/>
</dbReference>
<dbReference type="PROSITE" id="PS50112">
    <property type="entry name" value="PAS"/>
    <property type="match status" value="3"/>
</dbReference>
<dbReference type="InterPro" id="IPR011006">
    <property type="entry name" value="CheY-like_superfamily"/>
</dbReference>
<keyword evidence="6" id="KW-0418">Kinase</keyword>
<comment type="caution">
    <text evidence="11">The sequence shown here is derived from an EMBL/GenBank/DDBJ whole genome shotgun (WGS) entry which is preliminary data.</text>
</comment>
<keyword evidence="5" id="KW-0808">Transferase</keyword>
<dbReference type="SMART" id="SM00388">
    <property type="entry name" value="HisKA"/>
    <property type="match status" value="1"/>
</dbReference>
<dbReference type="InterPro" id="IPR005467">
    <property type="entry name" value="His_kinase_dom"/>
</dbReference>
<evidence type="ECO:0000259" key="9">
    <source>
        <dbReference type="PROSITE" id="PS50112"/>
    </source>
</evidence>
<evidence type="ECO:0000256" key="3">
    <source>
        <dbReference type="ARBA" id="ARBA00012438"/>
    </source>
</evidence>
<dbReference type="Gene3D" id="3.30.450.40">
    <property type="match status" value="1"/>
</dbReference>
<dbReference type="GO" id="GO:0000155">
    <property type="term" value="F:phosphorelay sensor kinase activity"/>
    <property type="evidence" value="ECO:0007669"/>
    <property type="project" value="InterPro"/>
</dbReference>
<dbReference type="GO" id="GO:0009927">
    <property type="term" value="F:histidine phosphotransfer kinase activity"/>
    <property type="evidence" value="ECO:0007669"/>
    <property type="project" value="TreeGrafter"/>
</dbReference>
<dbReference type="FunFam" id="3.30.565.10:FF:000006">
    <property type="entry name" value="Sensor histidine kinase WalK"/>
    <property type="match status" value="1"/>
</dbReference>
<protein>
    <recommendedName>
        <fullName evidence="3">histidine kinase</fullName>
        <ecNumber evidence="3">2.7.13.3</ecNumber>
    </recommendedName>
</protein>
<feature type="domain" description="PAS" evidence="9">
    <location>
        <begin position="422"/>
        <end position="468"/>
    </location>
</feature>
<dbReference type="InterPro" id="IPR000014">
    <property type="entry name" value="PAS"/>
</dbReference>
<evidence type="ECO:0000256" key="2">
    <source>
        <dbReference type="ARBA" id="ARBA00004429"/>
    </source>
</evidence>
<gene>
    <name evidence="11" type="ORF">EZ242_14750</name>
</gene>
<keyword evidence="12" id="KW-1185">Reference proteome</keyword>
<dbReference type="OrthoDB" id="9757990at2"/>
<dbReference type="Pfam" id="PF00512">
    <property type="entry name" value="HisKA"/>
    <property type="match status" value="1"/>
</dbReference>
<dbReference type="PANTHER" id="PTHR43047:SF72">
    <property type="entry name" value="OSMOSENSING HISTIDINE PROTEIN KINASE SLN1"/>
    <property type="match status" value="1"/>
</dbReference>
<dbReference type="SMART" id="SM00387">
    <property type="entry name" value="HATPase_c"/>
    <property type="match status" value="1"/>
</dbReference>
<dbReference type="Gene3D" id="3.40.50.2300">
    <property type="match status" value="1"/>
</dbReference>
<dbReference type="Gene3D" id="3.30.450.20">
    <property type="entry name" value="PAS domain"/>
    <property type="match status" value="3"/>
</dbReference>
<dbReference type="PROSITE" id="PS50113">
    <property type="entry name" value="PAC"/>
    <property type="match status" value="1"/>
</dbReference>
<organism evidence="11 12">
    <name type="scientific">Ramlibacter rhizophilus</name>
    <dbReference type="NCBI Taxonomy" id="1781167"/>
    <lineage>
        <taxon>Bacteria</taxon>
        <taxon>Pseudomonadati</taxon>
        <taxon>Pseudomonadota</taxon>
        <taxon>Betaproteobacteria</taxon>
        <taxon>Burkholderiales</taxon>
        <taxon>Comamonadaceae</taxon>
        <taxon>Ramlibacter</taxon>
    </lineage>
</organism>
<dbReference type="CDD" id="cd00130">
    <property type="entry name" value="PAS"/>
    <property type="match status" value="2"/>
</dbReference>
<dbReference type="InterPro" id="IPR000700">
    <property type="entry name" value="PAS-assoc_C"/>
</dbReference>
<dbReference type="NCBIfam" id="TIGR00229">
    <property type="entry name" value="sensory_box"/>
    <property type="match status" value="1"/>
</dbReference>
<dbReference type="InterPro" id="IPR003594">
    <property type="entry name" value="HATPase_dom"/>
</dbReference>
<dbReference type="Pfam" id="PF08448">
    <property type="entry name" value="PAS_4"/>
    <property type="match status" value="2"/>
</dbReference>
<dbReference type="PANTHER" id="PTHR43047">
    <property type="entry name" value="TWO-COMPONENT HISTIDINE PROTEIN KINASE"/>
    <property type="match status" value="1"/>
</dbReference>
<dbReference type="EC" id="2.7.13.3" evidence="3"/>
<feature type="domain" description="PAC" evidence="10">
    <location>
        <begin position="480"/>
        <end position="547"/>
    </location>
</feature>
<dbReference type="InterPro" id="IPR004358">
    <property type="entry name" value="Sig_transdc_His_kin-like_C"/>
</dbReference>
<feature type="domain" description="PAS" evidence="9">
    <location>
        <begin position="164"/>
        <end position="200"/>
    </location>
</feature>
<dbReference type="SUPFAM" id="SSF55785">
    <property type="entry name" value="PYP-like sensor domain (PAS domain)"/>
    <property type="match status" value="3"/>
</dbReference>
<evidence type="ECO:0000313" key="12">
    <source>
        <dbReference type="Proteomes" id="UP000297564"/>
    </source>
</evidence>
<accession>A0A4Z0BHJ8</accession>
<evidence type="ECO:0000259" key="8">
    <source>
        <dbReference type="PROSITE" id="PS50109"/>
    </source>
</evidence>
<dbReference type="InterPro" id="IPR003661">
    <property type="entry name" value="HisK_dim/P_dom"/>
</dbReference>
<evidence type="ECO:0000256" key="5">
    <source>
        <dbReference type="ARBA" id="ARBA00022679"/>
    </source>
</evidence>
<keyword evidence="4" id="KW-0597">Phosphoprotein</keyword>
<dbReference type="PROSITE" id="PS50109">
    <property type="entry name" value="HIS_KIN"/>
    <property type="match status" value="1"/>
</dbReference>
<dbReference type="Pfam" id="PF13188">
    <property type="entry name" value="PAS_8"/>
    <property type="match status" value="1"/>
</dbReference>
<sequence length="926" mass="101096">MSAFPGTFTSPARPATRRPPARLQVIAAGSRHDDREWLCELLEIGMTGDFAVQPVVSGEMALAAVRALAGRPGVLLAASVDDMAAQALLARLGAGAGLPPCPVVVVTEGTGRQQGSALLRAGAQDYIGQAWLSPHGLARAIDNAQVRWSHERQLREHEAHLQRSEAFLRGILDSLPQQVLVLDDQGRIEAVNDSFLRCAGTHPAGLATARPGADYLALCRQAAEAGDDPGAVAVLEGLEKLLDRQLPECLLEYRWQGHGPQPWLMMHARRPYHGRGLIVSWVDISARKQAEEQLRQAQRLMQTIIDGAGALVFAKDLEGRYLMTNQAWQAHFGIDEDRARGITDDAVFDPEMARAVRASDRQVLAHGRRIVVEECGGPRDAPTRWLSSKFPLVDGSGHTYAVCGVSIEITPLRQAQAALQARERELQAVADNTPDVLLRFDRQMRHRFANTAIERLTGHAPAQFLGRTAREIGLPTGVCRRWEVAVEEAFRGGLVQRVNFDVDAPTGRRHLQGRFVPEFDAAGQVAQVLAVLHDETERRRAERSLRRRTRLLVRLAEASRLVHRSLSAEDIARVLTEQARRIIGAGRAETWLAGDFLQGQSLHVVSTAQAAVRQGATPTQAHPHAHRTLAVKHTGHAGQLLGRMQLSDPRDGAFAREDKAVLVQLAAIASSGFENASLYASLREADRRKDHFIATLAHELRNPLAPIRNGLEILRRTGKLVGSPARTRDMMERQLSHLIRLVDDLLDVSRISRGKIELRRETLVLQQVIDSALEACRPALDRSGHVLVLRLPNEPIRVNGDFTRLAQVAINLLNNAGKHTPEGGRILLEAGQDAQGAWMRISDNGCGIPADMLPRVFDLFIQADDALARAQGGLGIGLSLVRQLVELHGGRVSAESDGPGLGSRFTVHLPRVEPGAPGRNPGFASG</sequence>
<dbReference type="Gene3D" id="3.30.565.10">
    <property type="entry name" value="Histidine kinase-like ATPase, C-terminal domain"/>
    <property type="match status" value="1"/>
</dbReference>
<evidence type="ECO:0000256" key="1">
    <source>
        <dbReference type="ARBA" id="ARBA00000085"/>
    </source>
</evidence>
<evidence type="ECO:0000256" key="7">
    <source>
        <dbReference type="SAM" id="MobiDB-lite"/>
    </source>
</evidence>
<dbReference type="SMART" id="SM00091">
    <property type="entry name" value="PAS"/>
    <property type="match status" value="3"/>
</dbReference>
<name>A0A4Z0BHJ8_9BURK</name>
<feature type="domain" description="PAS" evidence="9">
    <location>
        <begin position="297"/>
        <end position="367"/>
    </location>
</feature>
<dbReference type="InterPro" id="IPR029016">
    <property type="entry name" value="GAF-like_dom_sf"/>
</dbReference>
<dbReference type="GO" id="GO:0005886">
    <property type="term" value="C:plasma membrane"/>
    <property type="evidence" value="ECO:0007669"/>
    <property type="project" value="UniProtKB-SubCell"/>
</dbReference>
<feature type="region of interest" description="Disordered" evidence="7">
    <location>
        <begin position="892"/>
        <end position="926"/>
    </location>
</feature>
<dbReference type="PRINTS" id="PR00344">
    <property type="entry name" value="BCTRLSENSOR"/>
</dbReference>
<evidence type="ECO:0000256" key="6">
    <source>
        <dbReference type="ARBA" id="ARBA00022777"/>
    </source>
</evidence>
<dbReference type="SUPFAM" id="SSF55874">
    <property type="entry name" value="ATPase domain of HSP90 chaperone/DNA topoisomerase II/histidine kinase"/>
    <property type="match status" value="1"/>
</dbReference>
<dbReference type="Proteomes" id="UP000297564">
    <property type="component" value="Unassembled WGS sequence"/>
</dbReference>
<proteinExistence type="predicted"/>
<dbReference type="InterPro" id="IPR013656">
    <property type="entry name" value="PAS_4"/>
</dbReference>
<dbReference type="SUPFAM" id="SSF52172">
    <property type="entry name" value="CheY-like"/>
    <property type="match status" value="1"/>
</dbReference>
<dbReference type="SUPFAM" id="SSF55781">
    <property type="entry name" value="GAF domain-like"/>
    <property type="match status" value="1"/>
</dbReference>
<dbReference type="InterPro" id="IPR035965">
    <property type="entry name" value="PAS-like_dom_sf"/>
</dbReference>
<evidence type="ECO:0000313" key="11">
    <source>
        <dbReference type="EMBL" id="TFY98772.1"/>
    </source>
</evidence>
<comment type="catalytic activity">
    <reaction evidence="1">
        <text>ATP + protein L-histidine = ADP + protein N-phospho-L-histidine.</text>
        <dbReference type="EC" id="2.7.13.3"/>
    </reaction>
</comment>
<dbReference type="RefSeq" id="WP_135285923.1">
    <property type="nucleotide sequence ID" value="NZ_SMLL01000005.1"/>
</dbReference>
<dbReference type="Pfam" id="PF02518">
    <property type="entry name" value="HATPase_c"/>
    <property type="match status" value="1"/>
</dbReference>
<evidence type="ECO:0000259" key="10">
    <source>
        <dbReference type="PROSITE" id="PS50113"/>
    </source>
</evidence>
<dbReference type="InterPro" id="IPR036890">
    <property type="entry name" value="HATPase_C_sf"/>
</dbReference>
<dbReference type="Gene3D" id="1.10.287.130">
    <property type="match status" value="1"/>
</dbReference>
<dbReference type="InterPro" id="IPR036097">
    <property type="entry name" value="HisK_dim/P_sf"/>
</dbReference>
<dbReference type="SUPFAM" id="SSF47384">
    <property type="entry name" value="Homodimeric domain of signal transducing histidine kinase"/>
    <property type="match status" value="1"/>
</dbReference>
<dbReference type="AlphaFoldDB" id="A0A4Z0BHJ8"/>
<reference evidence="11 12" key="1">
    <citation type="submission" date="2019-03" db="EMBL/GenBank/DDBJ databases">
        <title>Ramlibacter rhizophilus CCTCC AB2015357, whole genome shotgun sequence.</title>
        <authorList>
            <person name="Zhang X."/>
            <person name="Feng G."/>
            <person name="Zhu H."/>
        </authorList>
    </citation>
    <scope>NUCLEOTIDE SEQUENCE [LARGE SCALE GENOMIC DNA]</scope>
    <source>
        <strain evidence="11 12">CCTCC AB2015357</strain>
    </source>
</reference>
<evidence type="ECO:0000256" key="4">
    <source>
        <dbReference type="ARBA" id="ARBA00022553"/>
    </source>
</evidence>
<feature type="domain" description="Histidine kinase" evidence="8">
    <location>
        <begin position="695"/>
        <end position="913"/>
    </location>
</feature>
<dbReference type="CDD" id="cd00082">
    <property type="entry name" value="HisKA"/>
    <property type="match status" value="1"/>
</dbReference>
<comment type="subcellular location">
    <subcellularLocation>
        <location evidence="2">Cell inner membrane</location>
        <topology evidence="2">Multi-pass membrane protein</topology>
    </subcellularLocation>
</comment>